<name>A0A1J9R5V8_9PEZI</name>
<accession>A0A1J9R5V8</accession>
<feature type="compositionally biased region" description="Pro residues" evidence="1">
    <location>
        <begin position="160"/>
        <end position="176"/>
    </location>
</feature>
<dbReference type="AlphaFoldDB" id="A0A1J9R5V8"/>
<reference evidence="2 3" key="1">
    <citation type="submission" date="2016-10" db="EMBL/GenBank/DDBJ databases">
        <title>Proteomics and genomics reveal pathogen-plant mechanisms compatible with a hemibiotrophic lifestyle of Diplodia corticola.</title>
        <authorList>
            <person name="Fernandes I."/>
            <person name="De Jonge R."/>
            <person name="Van De Peer Y."/>
            <person name="Devreese B."/>
            <person name="Alves A."/>
            <person name="Esteves A.C."/>
        </authorList>
    </citation>
    <scope>NUCLEOTIDE SEQUENCE [LARGE SCALE GENOMIC DNA]</scope>
    <source>
        <strain evidence="2 3">CBS 112549</strain>
    </source>
</reference>
<proteinExistence type="predicted"/>
<feature type="compositionally biased region" description="Basic residues" evidence="1">
    <location>
        <begin position="206"/>
        <end position="226"/>
    </location>
</feature>
<dbReference type="EMBL" id="MNUE01000014">
    <property type="protein sequence ID" value="OJD35937.1"/>
    <property type="molecule type" value="Genomic_DNA"/>
</dbReference>
<feature type="compositionally biased region" description="Polar residues" evidence="1">
    <location>
        <begin position="138"/>
        <end position="154"/>
    </location>
</feature>
<feature type="region of interest" description="Disordered" evidence="1">
    <location>
        <begin position="138"/>
        <end position="240"/>
    </location>
</feature>
<evidence type="ECO:0000256" key="1">
    <source>
        <dbReference type="SAM" id="MobiDB-lite"/>
    </source>
</evidence>
<feature type="compositionally biased region" description="Polar residues" evidence="1">
    <location>
        <begin position="183"/>
        <end position="193"/>
    </location>
</feature>
<evidence type="ECO:0000313" key="2">
    <source>
        <dbReference type="EMBL" id="OJD35937.1"/>
    </source>
</evidence>
<feature type="region of interest" description="Disordered" evidence="1">
    <location>
        <begin position="84"/>
        <end position="105"/>
    </location>
</feature>
<feature type="compositionally biased region" description="Basic and acidic residues" evidence="1">
    <location>
        <begin position="194"/>
        <end position="205"/>
    </location>
</feature>
<gene>
    <name evidence="2" type="ORF">BKCO1_1400070</name>
</gene>
<organism evidence="2 3">
    <name type="scientific">Diplodia corticola</name>
    <dbReference type="NCBI Taxonomy" id="236234"/>
    <lineage>
        <taxon>Eukaryota</taxon>
        <taxon>Fungi</taxon>
        <taxon>Dikarya</taxon>
        <taxon>Ascomycota</taxon>
        <taxon>Pezizomycotina</taxon>
        <taxon>Dothideomycetes</taxon>
        <taxon>Dothideomycetes incertae sedis</taxon>
        <taxon>Botryosphaeriales</taxon>
        <taxon>Botryosphaeriaceae</taxon>
        <taxon>Diplodia</taxon>
    </lineage>
</organism>
<evidence type="ECO:0000313" key="3">
    <source>
        <dbReference type="Proteomes" id="UP000183809"/>
    </source>
</evidence>
<sequence>MGMGEISPSQVNTVSLALSVRSIPPPPPVEHQAIYPTPQDGILSNGVVHLHENVKGEENKEIEGSLRSMHSTRRSHALPFTAQRSTRSPFAAIPADDPRRSAEPHPEESFYAHYYRVLFFTSHPPPFLLTTNTTAMDAQRTTEPTPASAEQQQSRRGPPVRRPSNPPAPRIAPQIPPGGSHPSPAQLQANNFDSSKRTLDSERTKAIWRKVKATAKKWWSRSKQRKMTGAGEAEHDGGIS</sequence>
<dbReference type="Proteomes" id="UP000183809">
    <property type="component" value="Unassembled WGS sequence"/>
</dbReference>
<dbReference type="GeneID" id="31011408"/>
<keyword evidence="3" id="KW-1185">Reference proteome</keyword>
<comment type="caution">
    <text evidence="2">The sequence shown here is derived from an EMBL/GenBank/DDBJ whole genome shotgun (WGS) entry which is preliminary data.</text>
</comment>
<protein>
    <submittedName>
        <fullName evidence="2">Uncharacterized protein</fullName>
    </submittedName>
</protein>
<dbReference type="RefSeq" id="XP_020132197.1">
    <property type="nucleotide sequence ID" value="XM_020271149.1"/>
</dbReference>
<feature type="compositionally biased region" description="Basic and acidic residues" evidence="1">
    <location>
        <begin position="96"/>
        <end position="105"/>
    </location>
</feature>